<dbReference type="Gene3D" id="2.40.70.10">
    <property type="entry name" value="Acid Proteases"/>
    <property type="match status" value="2"/>
</dbReference>
<evidence type="ECO:0000256" key="3">
    <source>
        <dbReference type="PIRSR" id="PIRSR601461-1"/>
    </source>
</evidence>
<reference evidence="7 8" key="1">
    <citation type="submission" date="2014-04" db="EMBL/GenBank/DDBJ databases">
        <authorList>
            <consortium name="DOE Joint Genome Institute"/>
            <person name="Kuo A."/>
            <person name="Tarkka M."/>
            <person name="Buscot F."/>
            <person name="Kohler A."/>
            <person name="Nagy L.G."/>
            <person name="Floudas D."/>
            <person name="Copeland A."/>
            <person name="Barry K.W."/>
            <person name="Cichocki N."/>
            <person name="Veneault-Fourrey C."/>
            <person name="LaButti K."/>
            <person name="Lindquist E.A."/>
            <person name="Lipzen A."/>
            <person name="Lundell T."/>
            <person name="Morin E."/>
            <person name="Murat C."/>
            <person name="Sun H."/>
            <person name="Tunlid A."/>
            <person name="Henrissat B."/>
            <person name="Grigoriev I.V."/>
            <person name="Hibbett D.S."/>
            <person name="Martin F."/>
            <person name="Nordberg H.P."/>
            <person name="Cantor M.N."/>
            <person name="Hua S.X."/>
        </authorList>
    </citation>
    <scope>NUCLEOTIDE SEQUENCE [LARGE SCALE GENOMIC DNA]</scope>
    <source>
        <strain evidence="7 8">F 1598</strain>
    </source>
</reference>
<dbReference type="PANTHER" id="PTHR47966:SF51">
    <property type="entry name" value="BETA-SITE APP-CLEAVING ENZYME, ISOFORM A-RELATED"/>
    <property type="match status" value="1"/>
</dbReference>
<keyword evidence="5" id="KW-0732">Signal</keyword>
<dbReference type="PRINTS" id="PR00792">
    <property type="entry name" value="PEPSIN"/>
</dbReference>
<dbReference type="AlphaFoldDB" id="A0A0C3F7G2"/>
<dbReference type="PANTHER" id="PTHR47966">
    <property type="entry name" value="BETA-SITE APP-CLEAVING ENZYME, ISOFORM A-RELATED"/>
    <property type="match status" value="1"/>
</dbReference>
<keyword evidence="8" id="KW-1185">Reference proteome</keyword>
<dbReference type="OrthoDB" id="660550at2759"/>
<feature type="domain" description="Peptidase A1" evidence="6">
    <location>
        <begin position="84"/>
        <end position="401"/>
    </location>
</feature>
<evidence type="ECO:0000313" key="7">
    <source>
        <dbReference type="EMBL" id="KIM75786.1"/>
    </source>
</evidence>
<evidence type="ECO:0000256" key="1">
    <source>
        <dbReference type="ARBA" id="ARBA00007447"/>
    </source>
</evidence>
<reference evidence="8" key="2">
    <citation type="submission" date="2015-01" db="EMBL/GenBank/DDBJ databases">
        <title>Evolutionary Origins and Diversification of the Mycorrhizal Mutualists.</title>
        <authorList>
            <consortium name="DOE Joint Genome Institute"/>
            <consortium name="Mycorrhizal Genomics Consortium"/>
            <person name="Kohler A."/>
            <person name="Kuo A."/>
            <person name="Nagy L.G."/>
            <person name="Floudas D."/>
            <person name="Copeland A."/>
            <person name="Barry K.W."/>
            <person name="Cichocki N."/>
            <person name="Veneault-Fourrey C."/>
            <person name="LaButti K."/>
            <person name="Lindquist E.A."/>
            <person name="Lipzen A."/>
            <person name="Lundell T."/>
            <person name="Morin E."/>
            <person name="Murat C."/>
            <person name="Riley R."/>
            <person name="Ohm R."/>
            <person name="Sun H."/>
            <person name="Tunlid A."/>
            <person name="Henrissat B."/>
            <person name="Grigoriev I.V."/>
            <person name="Hibbett D.S."/>
            <person name="Martin F."/>
        </authorList>
    </citation>
    <scope>NUCLEOTIDE SEQUENCE [LARGE SCALE GENOMIC DNA]</scope>
    <source>
        <strain evidence="8">F 1598</strain>
    </source>
</reference>
<evidence type="ECO:0000256" key="5">
    <source>
        <dbReference type="SAM" id="SignalP"/>
    </source>
</evidence>
<dbReference type="InterPro" id="IPR034164">
    <property type="entry name" value="Pepsin-like_dom"/>
</dbReference>
<dbReference type="HOGENOM" id="CLU_038846_0_0_1"/>
<proteinExistence type="inferred from homology"/>
<dbReference type="Pfam" id="PF00026">
    <property type="entry name" value="Asp"/>
    <property type="match status" value="1"/>
</dbReference>
<dbReference type="CDD" id="cd05471">
    <property type="entry name" value="pepsin_like"/>
    <property type="match status" value="1"/>
</dbReference>
<dbReference type="InterPro" id="IPR033121">
    <property type="entry name" value="PEPTIDASE_A1"/>
</dbReference>
<name>A0A0C3F7G2_PILCF</name>
<dbReference type="GO" id="GO:0004190">
    <property type="term" value="F:aspartic-type endopeptidase activity"/>
    <property type="evidence" value="ECO:0007669"/>
    <property type="project" value="UniProtKB-KW"/>
</dbReference>
<dbReference type="InterPro" id="IPR001461">
    <property type="entry name" value="Aspartic_peptidase_A1"/>
</dbReference>
<evidence type="ECO:0000313" key="8">
    <source>
        <dbReference type="Proteomes" id="UP000054166"/>
    </source>
</evidence>
<dbReference type="SUPFAM" id="SSF50630">
    <property type="entry name" value="Acid proteases"/>
    <property type="match status" value="1"/>
</dbReference>
<sequence>MVLSSALLSLLLLALSTVNATPITRDGSSSQPLVLASKINSVGATNLAQIDRARTSRLLANVNASAKGKRAADPVSATNAIVSYTASVGVGSPAIRYKLLIDTGSSNTWIGAGKTKYKPSKSSTKTNETMSVAYGTGSVQGDEYLDTVTIGKGLVIQQQSIGVAINSSGLDKVDGILGLGPTDLSASSLSGGKTVPTVMDNLYKSGEISDQVLGVFFQPTSESNNMSKSGELLFGGVDSSKTSTPVAYVSVTKTSPASEFWGIDQSITYGTSKILSSKAGIVDTGTTLVLLATDAYKSYVKATGGVFDETTGLLEITKGQYSALKPLRFEIGSNTYVFSANAQIWPRAFNSQIGGKTESIYLIVADLGDNTQVGFQYVLGMAFLQRFYSAYDTGKKQVGLATTAFTNAISN</sequence>
<gene>
    <name evidence="7" type="ORF">PILCRDRAFT_13285</name>
</gene>
<keyword evidence="4" id="KW-0378">Hydrolase</keyword>
<dbReference type="InterPro" id="IPR001969">
    <property type="entry name" value="Aspartic_peptidase_AS"/>
</dbReference>
<keyword evidence="2 4" id="KW-0064">Aspartyl protease</keyword>
<organism evidence="7 8">
    <name type="scientific">Piloderma croceum (strain F 1598)</name>
    <dbReference type="NCBI Taxonomy" id="765440"/>
    <lineage>
        <taxon>Eukaryota</taxon>
        <taxon>Fungi</taxon>
        <taxon>Dikarya</taxon>
        <taxon>Basidiomycota</taxon>
        <taxon>Agaricomycotina</taxon>
        <taxon>Agaricomycetes</taxon>
        <taxon>Agaricomycetidae</taxon>
        <taxon>Atheliales</taxon>
        <taxon>Atheliaceae</taxon>
        <taxon>Piloderma</taxon>
    </lineage>
</organism>
<dbReference type="EMBL" id="KN833042">
    <property type="protein sequence ID" value="KIM75786.1"/>
    <property type="molecule type" value="Genomic_DNA"/>
</dbReference>
<dbReference type="InParanoid" id="A0A0C3F7G2"/>
<accession>A0A0C3F7G2</accession>
<feature type="active site" evidence="3">
    <location>
        <position position="283"/>
    </location>
</feature>
<keyword evidence="4" id="KW-0645">Protease</keyword>
<evidence type="ECO:0000259" key="6">
    <source>
        <dbReference type="PROSITE" id="PS51767"/>
    </source>
</evidence>
<comment type="similarity">
    <text evidence="1 4">Belongs to the peptidase A1 family.</text>
</comment>
<dbReference type="Proteomes" id="UP000054166">
    <property type="component" value="Unassembled WGS sequence"/>
</dbReference>
<protein>
    <recommendedName>
        <fullName evidence="6">Peptidase A1 domain-containing protein</fullName>
    </recommendedName>
</protein>
<dbReference type="PROSITE" id="PS00141">
    <property type="entry name" value="ASP_PROTEASE"/>
    <property type="match status" value="2"/>
</dbReference>
<dbReference type="PROSITE" id="PS51767">
    <property type="entry name" value="PEPTIDASE_A1"/>
    <property type="match status" value="1"/>
</dbReference>
<evidence type="ECO:0000256" key="2">
    <source>
        <dbReference type="ARBA" id="ARBA00022750"/>
    </source>
</evidence>
<dbReference type="GO" id="GO:0006508">
    <property type="term" value="P:proteolysis"/>
    <property type="evidence" value="ECO:0007669"/>
    <property type="project" value="UniProtKB-KW"/>
</dbReference>
<evidence type="ECO:0000256" key="4">
    <source>
        <dbReference type="RuleBase" id="RU000454"/>
    </source>
</evidence>
<feature type="chain" id="PRO_5002177244" description="Peptidase A1 domain-containing protein" evidence="5">
    <location>
        <begin position="21"/>
        <end position="411"/>
    </location>
</feature>
<dbReference type="STRING" id="765440.A0A0C3F7G2"/>
<feature type="signal peptide" evidence="5">
    <location>
        <begin position="1"/>
        <end position="20"/>
    </location>
</feature>
<feature type="active site" evidence="3">
    <location>
        <position position="102"/>
    </location>
</feature>
<dbReference type="InterPro" id="IPR021109">
    <property type="entry name" value="Peptidase_aspartic_dom_sf"/>
</dbReference>